<evidence type="ECO:0000313" key="3">
    <source>
        <dbReference type="EMBL" id="CAL6052039.1"/>
    </source>
</evidence>
<accession>A0ABP1K3R0</accession>
<dbReference type="EMBL" id="CAXDID020000190">
    <property type="protein sequence ID" value="CAL6052039.1"/>
    <property type="molecule type" value="Genomic_DNA"/>
</dbReference>
<sequence length="140" mass="16138">MQVGTSLLHVVWSCWPIIGANVGFTLVSGIRPQMDFALLYTIMYTTFNKIKLRGRRNCTRSRILQTYLHFTKSGIRHSTCQEVSKNRISENRQAGFDRTADSFHLFFTGCFAAHRCFPQSSNSFRESVFSRLQVYQLGQN</sequence>
<evidence type="ECO:0000313" key="6">
    <source>
        <dbReference type="Proteomes" id="UP001642409"/>
    </source>
</evidence>
<dbReference type="Proteomes" id="UP001642409">
    <property type="component" value="Unassembled WGS sequence"/>
</dbReference>
<evidence type="ECO:0000256" key="1">
    <source>
        <dbReference type="SAM" id="Phobius"/>
    </source>
</evidence>
<evidence type="ECO:0000313" key="5">
    <source>
        <dbReference type="EMBL" id="CAL6052045.1"/>
    </source>
</evidence>
<dbReference type="EMBL" id="CAXDID020000190">
    <property type="protein sequence ID" value="CAL6052045.1"/>
    <property type="molecule type" value="Genomic_DNA"/>
</dbReference>
<keyword evidence="1" id="KW-0812">Transmembrane</keyword>
<protein>
    <submittedName>
        <fullName evidence="4">Hypothetical_protein</fullName>
    </submittedName>
</protein>
<dbReference type="EMBL" id="CAXDID020000190">
    <property type="protein sequence ID" value="CAL6052037.1"/>
    <property type="molecule type" value="Genomic_DNA"/>
</dbReference>
<organism evidence="4 6">
    <name type="scientific">Hexamita inflata</name>
    <dbReference type="NCBI Taxonomy" id="28002"/>
    <lineage>
        <taxon>Eukaryota</taxon>
        <taxon>Metamonada</taxon>
        <taxon>Diplomonadida</taxon>
        <taxon>Hexamitidae</taxon>
        <taxon>Hexamitinae</taxon>
        <taxon>Hexamita</taxon>
    </lineage>
</organism>
<name>A0ABP1K3R0_9EUKA</name>
<evidence type="ECO:0000313" key="2">
    <source>
        <dbReference type="EMBL" id="CAL6052037.1"/>
    </source>
</evidence>
<reference evidence="4 6" key="1">
    <citation type="submission" date="2024-07" db="EMBL/GenBank/DDBJ databases">
        <authorList>
            <person name="Akdeniz Z."/>
        </authorList>
    </citation>
    <scope>NUCLEOTIDE SEQUENCE [LARGE SCALE GENOMIC DNA]</scope>
</reference>
<keyword evidence="1" id="KW-0472">Membrane</keyword>
<keyword evidence="1" id="KW-1133">Transmembrane helix</keyword>
<feature type="transmembrane region" description="Helical" evidence="1">
    <location>
        <begin position="7"/>
        <end position="30"/>
    </location>
</feature>
<dbReference type="EMBL" id="CAXDID020000190">
    <property type="protein sequence ID" value="CAL6052043.1"/>
    <property type="molecule type" value="Genomic_DNA"/>
</dbReference>
<keyword evidence="6" id="KW-1185">Reference proteome</keyword>
<proteinExistence type="predicted"/>
<gene>
    <name evidence="2" type="ORF">HINF_LOCUS44658</name>
    <name evidence="3" type="ORF">HINF_LOCUS44659</name>
    <name evidence="4" type="ORF">HINF_LOCUS44661</name>
    <name evidence="5" type="ORF">HINF_LOCUS44662</name>
</gene>
<evidence type="ECO:0000313" key="4">
    <source>
        <dbReference type="EMBL" id="CAL6052043.1"/>
    </source>
</evidence>
<comment type="caution">
    <text evidence="4">The sequence shown here is derived from an EMBL/GenBank/DDBJ whole genome shotgun (WGS) entry which is preliminary data.</text>
</comment>